<dbReference type="InterPro" id="IPR043168">
    <property type="entry name" value="DegV_C"/>
</dbReference>
<dbReference type="STRING" id="1234679.BN424_372"/>
<dbReference type="HOGENOM" id="CLU_2664337_0_0_9"/>
<dbReference type="Proteomes" id="UP000000212">
    <property type="component" value="Chromosome"/>
</dbReference>
<gene>
    <name evidence="1" type="ORF">BN424_372</name>
</gene>
<dbReference type="Gene3D" id="3.30.1180.10">
    <property type="match status" value="1"/>
</dbReference>
<dbReference type="InterPro" id="IPR003797">
    <property type="entry name" value="DegV"/>
</dbReference>
<dbReference type="PROSITE" id="PS51482">
    <property type="entry name" value="DEGV"/>
    <property type="match status" value="1"/>
</dbReference>
<dbReference type="EMBL" id="HE999757">
    <property type="protein sequence ID" value="CCO09865.1"/>
    <property type="molecule type" value="Genomic_DNA"/>
</dbReference>
<keyword evidence="2" id="KW-1185">Reference proteome</keyword>
<sequence>MNKIKKRRKAGEILRYAVIHANDLERATKLSQEFTKEIGFPPTYLMEISTVVAMSAGEGCVAIALSWTEGRGGKG</sequence>
<dbReference type="RefSeq" id="WP_015075391.1">
    <property type="nucleotide sequence ID" value="NC_019425.2"/>
</dbReference>
<dbReference type="KEGG" id="cml:BN424_372"/>
<dbReference type="AlphaFoldDB" id="K8E206"/>
<reference evidence="2" key="1">
    <citation type="journal article" date="2013" name="Genome Announc.">
        <title>Complete Chromosome Sequence of Carnobacterium maltaromaticum LMA 28.</title>
        <authorList>
            <person name="Cailliez-Grimal C."/>
            <person name="Chaillou S."/>
            <person name="Anba-Mondoloni J."/>
            <person name="Loux V."/>
            <person name="Afzal M.I."/>
            <person name="Rahman A."/>
            <person name="Kergourlay G."/>
            <person name="Champomier-Verges M.C."/>
            <person name="Zagorec M."/>
            <person name="Dalgaard P."/>
            <person name="Leisner J.J."/>
            <person name="Prevost H."/>
            <person name="Revol-Junelles A.M."/>
            <person name="Borges F."/>
        </authorList>
    </citation>
    <scope>NUCLEOTIDE SEQUENCE</scope>
    <source>
        <strain evidence="2">LMA28</strain>
    </source>
</reference>
<proteinExistence type="predicted"/>
<name>K8E206_CARML</name>
<evidence type="ECO:0000313" key="1">
    <source>
        <dbReference type="EMBL" id="CCO09865.1"/>
    </source>
</evidence>
<dbReference type="SUPFAM" id="SSF82549">
    <property type="entry name" value="DAK1/DegV-like"/>
    <property type="match status" value="1"/>
</dbReference>
<dbReference type="eggNOG" id="COG1307">
    <property type="taxonomic scope" value="Bacteria"/>
</dbReference>
<accession>K8E206</accession>
<dbReference type="PATRIC" id="fig|1234679.3.peg.367"/>
<protein>
    <submittedName>
        <fullName evidence="1">Uncharacterized protein</fullName>
    </submittedName>
</protein>
<evidence type="ECO:0000313" key="2">
    <source>
        <dbReference type="Proteomes" id="UP000000212"/>
    </source>
</evidence>
<organism evidence="1 2">
    <name type="scientific">Carnobacterium maltaromaticum LMA28</name>
    <dbReference type="NCBI Taxonomy" id="1234679"/>
    <lineage>
        <taxon>Bacteria</taxon>
        <taxon>Bacillati</taxon>
        <taxon>Bacillota</taxon>
        <taxon>Bacilli</taxon>
        <taxon>Lactobacillales</taxon>
        <taxon>Carnobacteriaceae</taxon>
        <taxon>Carnobacterium</taxon>
    </lineage>
</organism>